<dbReference type="InterPro" id="IPR012318">
    <property type="entry name" value="HTH_CRP"/>
</dbReference>
<dbReference type="Proteomes" id="UP000831921">
    <property type="component" value="Chromosome"/>
</dbReference>
<reference evidence="6 7" key="1">
    <citation type="submission" date="2022-05" db="EMBL/GenBank/DDBJ databases">
        <title>S8-45 Sphingomonas ultraviolaceadurans.</title>
        <authorList>
            <person name="Liu Y."/>
        </authorList>
    </citation>
    <scope>NUCLEOTIDE SEQUENCE [LARGE SCALE GENOMIC DNA]</scope>
    <source>
        <strain evidence="6 7">S8-45</strain>
    </source>
</reference>
<evidence type="ECO:0000256" key="2">
    <source>
        <dbReference type="ARBA" id="ARBA00023125"/>
    </source>
</evidence>
<dbReference type="InterPro" id="IPR000595">
    <property type="entry name" value="cNMP-bd_dom"/>
</dbReference>
<evidence type="ECO:0000256" key="3">
    <source>
        <dbReference type="ARBA" id="ARBA00023163"/>
    </source>
</evidence>
<dbReference type="PROSITE" id="PS51063">
    <property type="entry name" value="HTH_CRP_2"/>
    <property type="match status" value="1"/>
</dbReference>
<protein>
    <submittedName>
        <fullName evidence="6">Crp/Fnr family transcriptional regulator</fullName>
    </submittedName>
</protein>
<dbReference type="SUPFAM" id="SSF46785">
    <property type="entry name" value="Winged helix' DNA-binding domain"/>
    <property type="match status" value="1"/>
</dbReference>
<name>A0ABY5MWU4_9SPHN</name>
<dbReference type="EMBL" id="CP097253">
    <property type="protein sequence ID" value="UUR08920.1"/>
    <property type="molecule type" value="Genomic_DNA"/>
</dbReference>
<dbReference type="SUPFAM" id="SSF51206">
    <property type="entry name" value="cAMP-binding domain-like"/>
    <property type="match status" value="1"/>
</dbReference>
<dbReference type="InterPro" id="IPR036390">
    <property type="entry name" value="WH_DNA-bd_sf"/>
</dbReference>
<dbReference type="Pfam" id="PF13545">
    <property type="entry name" value="HTH_Crp_2"/>
    <property type="match status" value="1"/>
</dbReference>
<organism evidence="6 7">
    <name type="scientific">Sphingomonas glaciei</name>
    <dbReference type="NCBI Taxonomy" id="2938948"/>
    <lineage>
        <taxon>Bacteria</taxon>
        <taxon>Pseudomonadati</taxon>
        <taxon>Pseudomonadota</taxon>
        <taxon>Alphaproteobacteria</taxon>
        <taxon>Sphingomonadales</taxon>
        <taxon>Sphingomonadaceae</taxon>
        <taxon>Sphingomonas</taxon>
    </lineage>
</organism>
<feature type="domain" description="Cyclic nucleotide-binding" evidence="4">
    <location>
        <begin position="13"/>
        <end position="98"/>
    </location>
</feature>
<dbReference type="RefSeq" id="WP_249504690.1">
    <property type="nucleotide sequence ID" value="NZ_CP097253.1"/>
</dbReference>
<dbReference type="Gene3D" id="2.60.120.10">
    <property type="entry name" value="Jelly Rolls"/>
    <property type="match status" value="1"/>
</dbReference>
<accession>A0ABY5MWU4</accession>
<evidence type="ECO:0000256" key="1">
    <source>
        <dbReference type="ARBA" id="ARBA00023015"/>
    </source>
</evidence>
<dbReference type="InterPro" id="IPR018490">
    <property type="entry name" value="cNMP-bd_dom_sf"/>
</dbReference>
<sequence>MHGPDRTFSTNILLSSLSPRDMGLLQPHLSREKMDRNLALVEPNQPIDDVWFPEDGIVSIIAQMPAFGATEVGIFGRDGFSGTCLLLGSDLSPHGAYVQVAGGTGLRMKADCLLAAVSQSPTLRAALLRYIQTFMTQTAYSAVSNAHQRIEGRLARWLLMCHDRIDGDEIALTHETMAMMISADRSSVTVTLHVLEGAGMLRSRRGRVLITDRYKLEVAAGENYGRPEAEYRKLIGPLGRARRCYTLAAQKAGMANAQASERTTVCTP</sequence>
<dbReference type="PROSITE" id="PS50042">
    <property type="entry name" value="CNMP_BINDING_3"/>
    <property type="match status" value="1"/>
</dbReference>
<dbReference type="InterPro" id="IPR014710">
    <property type="entry name" value="RmlC-like_jellyroll"/>
</dbReference>
<evidence type="ECO:0000313" key="6">
    <source>
        <dbReference type="EMBL" id="UUR08920.1"/>
    </source>
</evidence>
<keyword evidence="3" id="KW-0804">Transcription</keyword>
<evidence type="ECO:0000313" key="7">
    <source>
        <dbReference type="Proteomes" id="UP000831921"/>
    </source>
</evidence>
<gene>
    <name evidence="6" type="ORF">M1K48_04640</name>
</gene>
<keyword evidence="2" id="KW-0238">DNA-binding</keyword>
<evidence type="ECO:0000259" key="5">
    <source>
        <dbReference type="PROSITE" id="PS51063"/>
    </source>
</evidence>
<keyword evidence="7" id="KW-1185">Reference proteome</keyword>
<feature type="domain" description="HTH crp-type" evidence="5">
    <location>
        <begin position="148"/>
        <end position="214"/>
    </location>
</feature>
<proteinExistence type="predicted"/>
<evidence type="ECO:0000259" key="4">
    <source>
        <dbReference type="PROSITE" id="PS50042"/>
    </source>
</evidence>
<keyword evidence="1" id="KW-0805">Transcription regulation</keyword>